<dbReference type="Proteomes" id="UP001595925">
    <property type="component" value="Unassembled WGS sequence"/>
</dbReference>
<sequence>MSVSPHPLDRLELTDRTLQRAQYEAFEFELVEQGVLVRNASHEDPTDHEYLVTIDDGLPDSCECPADEHHPSACKHRVTIAIRSHVLDSACNLQRVRNLSAPPVVTQ</sequence>
<dbReference type="GO" id="GO:0008270">
    <property type="term" value="F:zinc ion binding"/>
    <property type="evidence" value="ECO:0007669"/>
    <property type="project" value="UniProtKB-KW"/>
</dbReference>
<comment type="caution">
    <text evidence="3">The sequence shown here is derived from an EMBL/GenBank/DDBJ whole genome shotgun (WGS) entry which is preliminary data.</text>
</comment>
<evidence type="ECO:0000256" key="1">
    <source>
        <dbReference type="PROSITE-ProRule" id="PRU00325"/>
    </source>
</evidence>
<keyword evidence="1" id="KW-0479">Metal-binding</keyword>
<dbReference type="AlphaFoldDB" id="A0ABD5QKQ7"/>
<evidence type="ECO:0000259" key="2">
    <source>
        <dbReference type="PROSITE" id="PS50966"/>
    </source>
</evidence>
<accession>A0ABD5QKQ7</accession>
<keyword evidence="1" id="KW-0862">Zinc</keyword>
<protein>
    <submittedName>
        <fullName evidence="3">SWIM zinc finger family protein</fullName>
    </submittedName>
</protein>
<dbReference type="InterPro" id="IPR007527">
    <property type="entry name" value="Znf_SWIM"/>
</dbReference>
<name>A0ABD5QKQ7_9EURY</name>
<proteinExistence type="predicted"/>
<dbReference type="EMBL" id="JBHSJG010000050">
    <property type="protein sequence ID" value="MFC4989602.1"/>
    <property type="molecule type" value="Genomic_DNA"/>
</dbReference>
<dbReference type="PROSITE" id="PS50966">
    <property type="entry name" value="ZF_SWIM"/>
    <property type="match status" value="1"/>
</dbReference>
<evidence type="ECO:0000313" key="4">
    <source>
        <dbReference type="Proteomes" id="UP001595925"/>
    </source>
</evidence>
<organism evidence="3 4">
    <name type="scientific">Saliphagus infecundisoli</name>
    <dbReference type="NCBI Taxonomy" id="1849069"/>
    <lineage>
        <taxon>Archaea</taxon>
        <taxon>Methanobacteriati</taxon>
        <taxon>Methanobacteriota</taxon>
        <taxon>Stenosarchaea group</taxon>
        <taxon>Halobacteria</taxon>
        <taxon>Halobacteriales</taxon>
        <taxon>Natrialbaceae</taxon>
        <taxon>Saliphagus</taxon>
    </lineage>
</organism>
<keyword evidence="1" id="KW-0863">Zinc-finger</keyword>
<evidence type="ECO:0000313" key="3">
    <source>
        <dbReference type="EMBL" id="MFC4989602.1"/>
    </source>
</evidence>
<reference evidence="3 4" key="1">
    <citation type="journal article" date="2019" name="Int. J. Syst. Evol. Microbiol.">
        <title>The Global Catalogue of Microorganisms (GCM) 10K type strain sequencing project: providing services to taxonomists for standard genome sequencing and annotation.</title>
        <authorList>
            <consortium name="The Broad Institute Genomics Platform"/>
            <consortium name="The Broad Institute Genome Sequencing Center for Infectious Disease"/>
            <person name="Wu L."/>
            <person name="Ma J."/>
        </authorList>
    </citation>
    <scope>NUCLEOTIDE SEQUENCE [LARGE SCALE GENOMIC DNA]</scope>
    <source>
        <strain evidence="3 4">CGMCC 1.15824</strain>
    </source>
</reference>
<dbReference type="RefSeq" id="WP_224829644.1">
    <property type="nucleotide sequence ID" value="NZ_JAIVEF010000023.1"/>
</dbReference>
<feature type="domain" description="SWIM-type" evidence="2">
    <location>
        <begin position="50"/>
        <end position="85"/>
    </location>
</feature>
<keyword evidence="4" id="KW-1185">Reference proteome</keyword>
<gene>
    <name evidence="3" type="ORF">ACFPFO_17920</name>
</gene>
<dbReference type="Pfam" id="PF04434">
    <property type="entry name" value="SWIM"/>
    <property type="match status" value="1"/>
</dbReference>